<gene>
    <name evidence="7" type="ORF">CUS_5103</name>
</gene>
<sequence length="390" mass="45656">MNRKLRFGECQNSDGRYRYTYVDAFGKKRSVYSWRLDTTDPHPEGKRHDLSLREKEQKVAKDTYDHIAVNGGNYTVLELVERYLKLKTGVRQSTQIGYRTVINLLKKDPFGSLRIDKIRLSDAKIWLIKLQREDGKSYSSIHTIRGVLRPAFQMAEDDDLIRKNPFRFELATIIENDSEPREALTEKQMNDYLDYVRDDDYFSRYYDGIFILFNTGMRISEFCGLTVSDIDFDEHRINVERQLIRTSSGKYIVQAPKTHSGIRFIPMTFEVEQAFRRVISSRRRVKSEPAVGGCIGFLFLDKNGMPKLAMHWQKVMQRIREKYCHERLRTLPKITPHVCRHTFCTNMARKGMNPKMLQYIMGHADVGVTIPVPNSNTKNHSSTYRQEQSL</sequence>
<feature type="domain" description="Core-binding (CB)" evidence="6">
    <location>
        <begin position="74"/>
        <end position="156"/>
    </location>
</feature>
<dbReference type="InterPro" id="IPR013762">
    <property type="entry name" value="Integrase-like_cat_sf"/>
</dbReference>
<organism evidence="7 8">
    <name type="scientific">Ruminococcus albus 8</name>
    <dbReference type="NCBI Taxonomy" id="246199"/>
    <lineage>
        <taxon>Bacteria</taxon>
        <taxon>Bacillati</taxon>
        <taxon>Bacillota</taxon>
        <taxon>Clostridia</taxon>
        <taxon>Eubacteriales</taxon>
        <taxon>Oscillospiraceae</taxon>
        <taxon>Ruminococcus</taxon>
    </lineage>
</organism>
<dbReference type="InterPro" id="IPR050090">
    <property type="entry name" value="Tyrosine_recombinase_XerCD"/>
</dbReference>
<keyword evidence="8" id="KW-1185">Reference proteome</keyword>
<feature type="domain" description="Tyr recombinase" evidence="5">
    <location>
        <begin position="179"/>
        <end position="390"/>
    </location>
</feature>
<dbReference type="InterPro" id="IPR010998">
    <property type="entry name" value="Integrase_recombinase_N"/>
</dbReference>
<dbReference type="Gene3D" id="1.10.443.10">
    <property type="entry name" value="Intergrase catalytic core"/>
    <property type="match status" value="1"/>
</dbReference>
<evidence type="ECO:0000256" key="3">
    <source>
        <dbReference type="ARBA" id="ARBA00023172"/>
    </source>
</evidence>
<evidence type="ECO:0000256" key="4">
    <source>
        <dbReference type="PROSITE-ProRule" id="PRU01248"/>
    </source>
</evidence>
<dbReference type="Gene3D" id="1.10.150.130">
    <property type="match status" value="1"/>
</dbReference>
<dbReference type="STRING" id="246199.CUS_5103"/>
<evidence type="ECO:0000313" key="7">
    <source>
        <dbReference type="EMBL" id="EGC02311.1"/>
    </source>
</evidence>
<dbReference type="Pfam" id="PF02920">
    <property type="entry name" value="Integrase_DNA"/>
    <property type="match status" value="1"/>
</dbReference>
<dbReference type="AlphaFoldDB" id="E9SEI4"/>
<comment type="similarity">
    <text evidence="1">Belongs to the 'phage' integrase family.</text>
</comment>
<dbReference type="SUPFAM" id="SSF56349">
    <property type="entry name" value="DNA breaking-rejoining enzymes"/>
    <property type="match status" value="1"/>
</dbReference>
<dbReference type="InterPro" id="IPR004191">
    <property type="entry name" value="Integrase_Tn916-type_DNA-bd_N"/>
</dbReference>
<dbReference type="GO" id="GO:0003677">
    <property type="term" value="F:DNA binding"/>
    <property type="evidence" value="ECO:0007669"/>
    <property type="project" value="UniProtKB-UniRule"/>
</dbReference>
<dbReference type="PANTHER" id="PTHR30349:SF41">
    <property type="entry name" value="INTEGRASE_RECOMBINASE PROTEIN MJ0367-RELATED"/>
    <property type="match status" value="1"/>
</dbReference>
<keyword evidence="2 4" id="KW-0238">DNA-binding</keyword>
<evidence type="ECO:0000313" key="8">
    <source>
        <dbReference type="Proteomes" id="UP000004259"/>
    </source>
</evidence>
<dbReference type="CDD" id="cd01189">
    <property type="entry name" value="INT_ICEBs1_C_like"/>
    <property type="match status" value="1"/>
</dbReference>
<dbReference type="InterPro" id="IPR016177">
    <property type="entry name" value="DNA-bd_dom_sf"/>
</dbReference>
<keyword evidence="3" id="KW-0233">DNA recombination</keyword>
<dbReference type="GO" id="GO:0008907">
    <property type="term" value="F:integrase activity"/>
    <property type="evidence" value="ECO:0007669"/>
    <property type="project" value="InterPro"/>
</dbReference>
<comment type="caution">
    <text evidence="7">The sequence shown here is derived from an EMBL/GenBank/DDBJ whole genome shotgun (WGS) entry which is preliminary data.</text>
</comment>
<protein>
    <submittedName>
        <fullName evidence="7">Site-specific recombinase, phage integrase family</fullName>
    </submittedName>
</protein>
<dbReference type="PROSITE" id="PS51900">
    <property type="entry name" value="CB"/>
    <property type="match status" value="1"/>
</dbReference>
<dbReference type="Proteomes" id="UP000004259">
    <property type="component" value="Unassembled WGS sequence"/>
</dbReference>
<proteinExistence type="inferred from homology"/>
<dbReference type="Gene3D" id="3.30.160.60">
    <property type="entry name" value="Classic Zinc Finger"/>
    <property type="match status" value="1"/>
</dbReference>
<evidence type="ECO:0000256" key="1">
    <source>
        <dbReference type="ARBA" id="ARBA00008857"/>
    </source>
</evidence>
<evidence type="ECO:0000259" key="5">
    <source>
        <dbReference type="PROSITE" id="PS51898"/>
    </source>
</evidence>
<dbReference type="PANTHER" id="PTHR30349">
    <property type="entry name" value="PHAGE INTEGRASE-RELATED"/>
    <property type="match status" value="1"/>
</dbReference>
<dbReference type="GO" id="GO:0006310">
    <property type="term" value="P:DNA recombination"/>
    <property type="evidence" value="ECO:0007669"/>
    <property type="project" value="UniProtKB-KW"/>
</dbReference>
<dbReference type="InterPro" id="IPR011010">
    <property type="entry name" value="DNA_brk_join_enz"/>
</dbReference>
<dbReference type="InterPro" id="IPR044068">
    <property type="entry name" value="CB"/>
</dbReference>
<evidence type="ECO:0000259" key="6">
    <source>
        <dbReference type="PROSITE" id="PS51900"/>
    </source>
</evidence>
<dbReference type="PROSITE" id="PS51898">
    <property type="entry name" value="TYR_RECOMBINASE"/>
    <property type="match status" value="1"/>
</dbReference>
<dbReference type="SUPFAM" id="SSF54171">
    <property type="entry name" value="DNA-binding domain"/>
    <property type="match status" value="1"/>
</dbReference>
<name>E9SEI4_RUMAL</name>
<evidence type="ECO:0000256" key="2">
    <source>
        <dbReference type="ARBA" id="ARBA00023125"/>
    </source>
</evidence>
<reference evidence="7 8" key="1">
    <citation type="submission" date="2011-02" db="EMBL/GenBank/DDBJ databases">
        <authorList>
            <person name="Nelson K.E."/>
            <person name="Sutton G."/>
            <person name="Torralba M."/>
            <person name="Durkin S."/>
            <person name="Harkins D."/>
            <person name="Montgomery R."/>
            <person name="Ziemer C."/>
            <person name="Klaassens E."/>
            <person name="Ocuiv P."/>
            <person name="Morrison M."/>
        </authorList>
    </citation>
    <scope>NUCLEOTIDE SEQUENCE [LARGE SCALE GENOMIC DNA]</scope>
    <source>
        <strain evidence="7 8">8</strain>
    </source>
</reference>
<dbReference type="InterPro" id="IPR002104">
    <property type="entry name" value="Integrase_catalytic"/>
</dbReference>
<dbReference type="EMBL" id="ADKM02000098">
    <property type="protein sequence ID" value="EGC02311.1"/>
    <property type="molecule type" value="Genomic_DNA"/>
</dbReference>
<dbReference type="eggNOG" id="COG0582">
    <property type="taxonomic scope" value="Bacteria"/>
</dbReference>
<accession>E9SEI4</accession>
<dbReference type="Pfam" id="PF00589">
    <property type="entry name" value="Phage_integrase"/>
    <property type="match status" value="1"/>
</dbReference>